<dbReference type="EMBL" id="CAUYUJ010005578">
    <property type="protein sequence ID" value="CAK0814235.1"/>
    <property type="molecule type" value="Genomic_DNA"/>
</dbReference>
<name>A0ABN9R605_9DINO</name>
<feature type="non-terminal residue" evidence="2">
    <location>
        <position position="1"/>
    </location>
</feature>
<organism evidence="2 3">
    <name type="scientific">Prorocentrum cordatum</name>
    <dbReference type="NCBI Taxonomy" id="2364126"/>
    <lineage>
        <taxon>Eukaryota</taxon>
        <taxon>Sar</taxon>
        <taxon>Alveolata</taxon>
        <taxon>Dinophyceae</taxon>
        <taxon>Prorocentrales</taxon>
        <taxon>Prorocentraceae</taxon>
        <taxon>Prorocentrum</taxon>
    </lineage>
</organism>
<protein>
    <submittedName>
        <fullName evidence="2">Uncharacterized protein</fullName>
    </submittedName>
</protein>
<feature type="non-terminal residue" evidence="2">
    <location>
        <position position="327"/>
    </location>
</feature>
<comment type="caution">
    <text evidence="2">The sequence shown here is derived from an EMBL/GenBank/DDBJ whole genome shotgun (WGS) entry which is preliminary data.</text>
</comment>
<gene>
    <name evidence="2" type="ORF">PCOR1329_LOCUS17892</name>
</gene>
<sequence>GGDLPQREGAAVAALARCLQVQRGEWSVVPLRWGQRGELFALLRQRSTGELRVCAADVHLPVEKWAPLSSPAAAVKNAEYKSFTFNDHLFIQELDRESGQLRVYHMPDPSAAWTVAFEATLPEEVPPKEEGLCLSRGAELCVFYAQDPTEAHTWPRWSQRAPRRRARAGCSGPDHGPGQGLGSVPGGPAAVPEGDADARVREGEGRGSRELRDGAALRGPGREHALRFPRQGLWQALGPGLQDPVRDARLCCAYVPGKPEPVLMAGSPSDRMLKLCHLNLIEWCTFKQADDTDASAPSQPVLEEKFSRKVLGWSLAGAGRMLGLLSP</sequence>
<evidence type="ECO:0000313" key="3">
    <source>
        <dbReference type="Proteomes" id="UP001189429"/>
    </source>
</evidence>
<evidence type="ECO:0000313" key="2">
    <source>
        <dbReference type="EMBL" id="CAK0814235.1"/>
    </source>
</evidence>
<dbReference type="Proteomes" id="UP001189429">
    <property type="component" value="Unassembled WGS sequence"/>
</dbReference>
<evidence type="ECO:0000256" key="1">
    <source>
        <dbReference type="SAM" id="MobiDB-lite"/>
    </source>
</evidence>
<keyword evidence="3" id="KW-1185">Reference proteome</keyword>
<feature type="compositionally biased region" description="Gly residues" evidence="1">
    <location>
        <begin position="175"/>
        <end position="185"/>
    </location>
</feature>
<accession>A0ABN9R605</accession>
<proteinExistence type="predicted"/>
<feature type="region of interest" description="Disordered" evidence="1">
    <location>
        <begin position="154"/>
        <end position="215"/>
    </location>
</feature>
<reference evidence="2" key="1">
    <citation type="submission" date="2023-10" db="EMBL/GenBank/DDBJ databases">
        <authorList>
            <person name="Chen Y."/>
            <person name="Shah S."/>
            <person name="Dougan E. K."/>
            <person name="Thang M."/>
            <person name="Chan C."/>
        </authorList>
    </citation>
    <scope>NUCLEOTIDE SEQUENCE [LARGE SCALE GENOMIC DNA]</scope>
</reference>
<feature type="compositionally biased region" description="Basic and acidic residues" evidence="1">
    <location>
        <begin position="196"/>
        <end position="215"/>
    </location>
</feature>